<proteinExistence type="predicted"/>
<reference evidence="15" key="1">
    <citation type="journal article" date="2018" name="Genome Announc.">
        <title>Complete Genome Sequence of the Methanococcus maripaludis Type Strain JJ (DSM 2067), a Model for Selenoprotein Synthesis in Archaea.</title>
        <authorList>
            <person name="Poehlein A."/>
            <person name="Heym D."/>
            <person name="Quitzke V."/>
            <person name="Fersch J."/>
            <person name="Daniel R."/>
            <person name="Rother M."/>
        </authorList>
    </citation>
    <scope>NUCLEOTIDE SEQUENCE [LARGE SCALE GENOMIC DNA]</scope>
    <source>
        <strain evidence="15">DSM 2067</strain>
    </source>
</reference>
<evidence type="ECO:0000256" key="3">
    <source>
        <dbReference type="ARBA" id="ARBA00022449"/>
    </source>
</evidence>
<feature type="transmembrane region" description="Helical" evidence="10">
    <location>
        <begin position="93"/>
        <end position="119"/>
    </location>
</feature>
<reference evidence="12" key="2">
    <citation type="submission" date="2018-02" db="EMBL/GenBank/DDBJ databases">
        <title>Complete genome sequence of the Methanococcus maripaludis type strain JJ (DSM 2067), a model for selenoprotein synthesis in Archaea.</title>
        <authorList>
            <person name="Poehlein A."/>
            <person name="Heym D."/>
            <person name="Quitzke V."/>
            <person name="Fersch J."/>
            <person name="Daniel R."/>
            <person name="Rother M."/>
        </authorList>
    </citation>
    <scope>NUCLEOTIDE SEQUENCE [LARGE SCALE GENOMIC DNA]</scope>
    <source>
        <strain evidence="12">DSM 2067</strain>
    </source>
</reference>
<evidence type="ECO:0000256" key="8">
    <source>
        <dbReference type="ARBA" id="ARBA00023136"/>
    </source>
</evidence>
<evidence type="ECO:0000313" key="16">
    <source>
        <dbReference type="Proteomes" id="UP000567099"/>
    </source>
</evidence>
<evidence type="ECO:0000313" key="15">
    <source>
        <dbReference type="Proteomes" id="UP000239462"/>
    </source>
</evidence>
<protein>
    <submittedName>
        <fullName evidence="12">High-affinity Na(+)/H(+) antiporter NhaS3</fullName>
    </submittedName>
    <submittedName>
        <fullName evidence="13">Kef-type K+ transport system membrane component KefB</fullName>
    </submittedName>
</protein>
<evidence type="ECO:0000256" key="5">
    <source>
        <dbReference type="ARBA" id="ARBA00022989"/>
    </source>
</evidence>
<dbReference type="RefSeq" id="WP_104837227.1">
    <property type="nucleotide sequence ID" value="NZ_CP026606.1"/>
</dbReference>
<dbReference type="EMBL" id="JACHED010000001">
    <property type="protein sequence ID" value="MBB6496119.1"/>
    <property type="molecule type" value="Genomic_DNA"/>
</dbReference>
<evidence type="ECO:0000256" key="1">
    <source>
        <dbReference type="ARBA" id="ARBA00004141"/>
    </source>
</evidence>
<evidence type="ECO:0000256" key="7">
    <source>
        <dbReference type="ARBA" id="ARBA00023065"/>
    </source>
</evidence>
<dbReference type="GO" id="GO:0016020">
    <property type="term" value="C:membrane"/>
    <property type="evidence" value="ECO:0007669"/>
    <property type="project" value="UniProtKB-SubCell"/>
</dbReference>
<keyword evidence="2" id="KW-0813">Transport</keyword>
<reference evidence="14 17" key="3">
    <citation type="submission" date="2020-08" db="EMBL/GenBank/DDBJ databases">
        <title>Genomic Encyclopedia of Type Strains, Phase IV (KMG-V): Genome sequencing to study the core and pangenomes of soil and plant-associated prokaryotes.</title>
        <authorList>
            <person name="Whitman W."/>
        </authorList>
    </citation>
    <scope>NUCLEOTIDE SEQUENCE [LARGE SCALE GENOMIC DNA]</scope>
    <source>
        <strain evidence="13 16">C13</strain>
        <strain evidence="14 17">D1</strain>
    </source>
</reference>
<keyword evidence="9" id="KW-0739">Sodium transport</keyword>
<dbReference type="EMBL" id="CP026606">
    <property type="protein sequence ID" value="AVB75550.1"/>
    <property type="molecule type" value="Genomic_DNA"/>
</dbReference>
<evidence type="ECO:0000259" key="11">
    <source>
        <dbReference type="Pfam" id="PF00999"/>
    </source>
</evidence>
<feature type="transmembrane region" description="Helical" evidence="10">
    <location>
        <begin position="63"/>
        <end position="81"/>
    </location>
</feature>
<comment type="subcellular location">
    <subcellularLocation>
        <location evidence="1">Membrane</location>
        <topology evidence="1">Multi-pass membrane protein</topology>
    </subcellularLocation>
</comment>
<keyword evidence="3" id="KW-0050">Antiport</keyword>
<organism evidence="12 15">
    <name type="scientific">Methanococcus maripaludis</name>
    <name type="common">Methanococcus deltae</name>
    <dbReference type="NCBI Taxonomy" id="39152"/>
    <lineage>
        <taxon>Archaea</taxon>
        <taxon>Methanobacteriati</taxon>
        <taxon>Methanobacteriota</taxon>
        <taxon>Methanomada group</taxon>
        <taxon>Methanococci</taxon>
        <taxon>Methanococcales</taxon>
        <taxon>Methanococcaceae</taxon>
        <taxon>Methanococcus</taxon>
    </lineage>
</organism>
<dbReference type="GO" id="GO:0015297">
    <property type="term" value="F:antiporter activity"/>
    <property type="evidence" value="ECO:0007669"/>
    <property type="project" value="UniProtKB-KW"/>
</dbReference>
<dbReference type="GO" id="GO:0006814">
    <property type="term" value="P:sodium ion transport"/>
    <property type="evidence" value="ECO:0007669"/>
    <property type="project" value="UniProtKB-KW"/>
</dbReference>
<keyword evidence="7" id="KW-0406">Ion transport</keyword>
<sequence length="388" mass="42261">MDISWVLFTVGVCLIFGKIGNEIMWRFGFPSVFGEILIGIIFGNLLFFGIVDSSHLTLHENDIFDFLSTVGIMFLLFLSGLEIDIHRLKKTENISIVAAVLGAVFPLIFGYISLSYFGYTTKESIVGGVILTATSIGITARLLMDLKVLKTDVGAAAISASILDDFLGLILLILAVGSGSLLGLISEITVFFIITGYLGWKLIKKYLIFAEKFHIEKTVLSFTLALMFLFSFLSESWFEVAIEGAFMAGLILSKTSEGKSLAKEIKSIGNSFLIPLFFIYTGARLNLTAFLNHEALILATILIIVGVLSKFVGWGLGAKLIGKWGLKKSIQLASASVPRAEIALINLMIAVSAGVILEENISKFIAATLIFVTFSIVITPPLLKKVFE</sequence>
<dbReference type="PANTHER" id="PTHR43562:SF3">
    <property type="entry name" value="SODIUM ION_PROTON EXCHANGER (EUROFUNG)"/>
    <property type="match status" value="1"/>
</dbReference>
<keyword evidence="8 10" id="KW-0472">Membrane</keyword>
<dbReference type="KEGG" id="mmad:MMJJ_01310"/>
<evidence type="ECO:0000313" key="12">
    <source>
        <dbReference type="EMBL" id="AVB75550.1"/>
    </source>
</evidence>
<evidence type="ECO:0000256" key="9">
    <source>
        <dbReference type="ARBA" id="ARBA00023201"/>
    </source>
</evidence>
<feature type="transmembrane region" description="Helical" evidence="10">
    <location>
        <begin position="265"/>
        <end position="283"/>
    </location>
</feature>
<feature type="transmembrane region" description="Helical" evidence="10">
    <location>
        <begin position="295"/>
        <end position="316"/>
    </location>
</feature>
<dbReference type="InterPro" id="IPR038770">
    <property type="entry name" value="Na+/solute_symporter_sf"/>
</dbReference>
<dbReference type="Gene3D" id="1.20.1530.20">
    <property type="match status" value="1"/>
</dbReference>
<dbReference type="Proteomes" id="UP000590564">
    <property type="component" value="Unassembled WGS sequence"/>
</dbReference>
<dbReference type="EMBL" id="JACDUO010000001">
    <property type="protein sequence ID" value="MBA2863875.1"/>
    <property type="molecule type" value="Genomic_DNA"/>
</dbReference>
<evidence type="ECO:0000313" key="17">
    <source>
        <dbReference type="Proteomes" id="UP000590564"/>
    </source>
</evidence>
<feature type="domain" description="Cation/H+ exchanger transmembrane" evidence="11">
    <location>
        <begin position="19"/>
        <end position="383"/>
    </location>
</feature>
<keyword evidence="6" id="KW-0915">Sodium</keyword>
<keyword evidence="4 10" id="KW-0812">Transmembrane</keyword>
<evidence type="ECO:0000313" key="14">
    <source>
        <dbReference type="EMBL" id="MBB6496119.1"/>
    </source>
</evidence>
<dbReference type="PANTHER" id="PTHR43562">
    <property type="entry name" value="NAPA-TYPE SODIUM/HYDROGEN ANTIPORTER"/>
    <property type="match status" value="1"/>
</dbReference>
<gene>
    <name evidence="12" type="primary">nhaS3_1</name>
    <name evidence="13" type="ORF">HNP94_000875</name>
    <name evidence="14" type="ORF">HNP96_000140</name>
    <name evidence="12" type="ORF">MMJJ_01310</name>
</gene>
<feature type="transmembrane region" description="Helical" evidence="10">
    <location>
        <begin position="181"/>
        <end position="200"/>
    </location>
</feature>
<feature type="transmembrane region" description="Helical" evidence="10">
    <location>
        <begin position="337"/>
        <end position="357"/>
    </location>
</feature>
<feature type="transmembrane region" description="Helical" evidence="10">
    <location>
        <begin position="32"/>
        <end position="51"/>
    </location>
</feature>
<evidence type="ECO:0000256" key="10">
    <source>
        <dbReference type="SAM" id="Phobius"/>
    </source>
</evidence>
<dbReference type="AlphaFoldDB" id="A0A2L1C8L2"/>
<feature type="transmembrane region" description="Helical" evidence="10">
    <location>
        <begin position="125"/>
        <end position="143"/>
    </location>
</feature>
<feature type="transmembrane region" description="Helical" evidence="10">
    <location>
        <begin position="6"/>
        <end position="25"/>
    </location>
</feature>
<dbReference type="Pfam" id="PF00999">
    <property type="entry name" value="Na_H_Exchanger"/>
    <property type="match status" value="1"/>
</dbReference>
<dbReference type="Proteomes" id="UP000567099">
    <property type="component" value="Unassembled WGS sequence"/>
</dbReference>
<dbReference type="GO" id="GO:1902600">
    <property type="term" value="P:proton transmembrane transport"/>
    <property type="evidence" value="ECO:0007669"/>
    <property type="project" value="InterPro"/>
</dbReference>
<feature type="transmembrane region" description="Helical" evidence="10">
    <location>
        <begin position="363"/>
        <end position="383"/>
    </location>
</feature>
<accession>A0A2L1C8L2</accession>
<evidence type="ECO:0000313" key="13">
    <source>
        <dbReference type="EMBL" id="MBA2863875.1"/>
    </source>
</evidence>
<keyword evidence="5 10" id="KW-1133">Transmembrane helix</keyword>
<evidence type="ECO:0000256" key="2">
    <source>
        <dbReference type="ARBA" id="ARBA00022448"/>
    </source>
</evidence>
<evidence type="ECO:0000256" key="4">
    <source>
        <dbReference type="ARBA" id="ARBA00022692"/>
    </source>
</evidence>
<name>A0A2L1C8L2_METMI</name>
<dbReference type="InterPro" id="IPR006153">
    <property type="entry name" value="Cation/H_exchanger_TM"/>
</dbReference>
<evidence type="ECO:0000256" key="6">
    <source>
        <dbReference type="ARBA" id="ARBA00023053"/>
    </source>
</evidence>
<dbReference type="Proteomes" id="UP000239462">
    <property type="component" value="Chromosome"/>
</dbReference>
<dbReference type="GeneID" id="36101225"/>